<comment type="subcellular location">
    <subcellularLocation>
        <location evidence="1 12">Nucleus</location>
    </subcellularLocation>
</comment>
<feature type="domain" description="Helicase C-terminal" evidence="14">
    <location>
        <begin position="272"/>
        <end position="420"/>
    </location>
</feature>
<dbReference type="InterPro" id="IPR027417">
    <property type="entry name" value="P-loop_NTPase"/>
</dbReference>
<dbReference type="GO" id="GO:0005524">
    <property type="term" value="F:ATP binding"/>
    <property type="evidence" value="ECO:0007669"/>
    <property type="project" value="UniProtKB-KW"/>
</dbReference>
<reference evidence="16" key="2">
    <citation type="submission" date="2015-08" db="UniProtKB">
        <authorList>
            <consortium name="WormBaseParasite"/>
        </authorList>
    </citation>
    <scope>IDENTIFICATION</scope>
</reference>
<dbReference type="SMART" id="SM00487">
    <property type="entry name" value="DEXDc"/>
    <property type="match status" value="1"/>
</dbReference>
<evidence type="ECO:0000256" key="11">
    <source>
        <dbReference type="ARBA" id="ARBA00049360"/>
    </source>
</evidence>
<dbReference type="PROSITE" id="PS51192">
    <property type="entry name" value="HELICASE_ATP_BIND_1"/>
    <property type="match status" value="1"/>
</dbReference>
<proteinExistence type="inferred from homology"/>
<evidence type="ECO:0000313" key="15">
    <source>
        <dbReference type="Proteomes" id="UP000035680"/>
    </source>
</evidence>
<dbReference type="PANTHER" id="PTHR13710:SF153">
    <property type="entry name" value="RECQ-LIKE DNA HELICASE BLM"/>
    <property type="match status" value="1"/>
</dbReference>
<accession>A0A0K0F160</accession>
<dbReference type="Pfam" id="PF16124">
    <property type="entry name" value="RecQ_Zn_bind"/>
    <property type="match status" value="1"/>
</dbReference>
<evidence type="ECO:0000313" key="16">
    <source>
        <dbReference type="WBParaSite" id="SVE_0252800.1"/>
    </source>
</evidence>
<evidence type="ECO:0000256" key="6">
    <source>
        <dbReference type="ARBA" id="ARBA00022840"/>
    </source>
</evidence>
<feature type="domain" description="Helicase ATP-binding" evidence="13">
    <location>
        <begin position="76"/>
        <end position="250"/>
    </location>
</feature>
<evidence type="ECO:0000259" key="13">
    <source>
        <dbReference type="PROSITE" id="PS51192"/>
    </source>
</evidence>
<evidence type="ECO:0000256" key="3">
    <source>
        <dbReference type="ARBA" id="ARBA00022741"/>
    </source>
</evidence>
<keyword evidence="3 12" id="KW-0547">Nucleotide-binding</keyword>
<comment type="catalytic activity">
    <reaction evidence="11 12">
        <text>ATP + H2O = ADP + phosphate + H(+)</text>
        <dbReference type="Rhea" id="RHEA:13065"/>
        <dbReference type="ChEBI" id="CHEBI:15377"/>
        <dbReference type="ChEBI" id="CHEBI:15378"/>
        <dbReference type="ChEBI" id="CHEBI:30616"/>
        <dbReference type="ChEBI" id="CHEBI:43474"/>
        <dbReference type="ChEBI" id="CHEBI:456216"/>
    </reaction>
</comment>
<dbReference type="InterPro" id="IPR014001">
    <property type="entry name" value="Helicase_ATP-bd"/>
</dbReference>
<dbReference type="AlphaFoldDB" id="A0A0K0F160"/>
<evidence type="ECO:0000256" key="4">
    <source>
        <dbReference type="ARBA" id="ARBA00022801"/>
    </source>
</evidence>
<dbReference type="InterPro" id="IPR004589">
    <property type="entry name" value="DNA_helicase_ATP-dep_RecQ"/>
</dbReference>
<evidence type="ECO:0000256" key="2">
    <source>
        <dbReference type="ARBA" id="ARBA00005446"/>
    </source>
</evidence>
<comment type="similarity">
    <text evidence="2 12">Belongs to the helicase family. RecQ subfamily.</text>
</comment>
<comment type="catalytic activity">
    <reaction evidence="10 12">
        <text>Couples ATP hydrolysis with the unwinding of duplex DNA by translocating in the 3'-5' direction.</text>
        <dbReference type="EC" id="5.6.2.4"/>
    </reaction>
</comment>
<organism evidence="15 16">
    <name type="scientific">Strongyloides venezuelensis</name>
    <name type="common">Threadworm</name>
    <dbReference type="NCBI Taxonomy" id="75913"/>
    <lineage>
        <taxon>Eukaryota</taxon>
        <taxon>Metazoa</taxon>
        <taxon>Ecdysozoa</taxon>
        <taxon>Nematoda</taxon>
        <taxon>Chromadorea</taxon>
        <taxon>Rhabditida</taxon>
        <taxon>Tylenchina</taxon>
        <taxon>Panagrolaimomorpha</taxon>
        <taxon>Strongyloidoidea</taxon>
        <taxon>Strongyloididae</taxon>
        <taxon>Strongyloides</taxon>
    </lineage>
</organism>
<keyword evidence="7" id="KW-0238">DNA-binding</keyword>
<dbReference type="InterPro" id="IPR011545">
    <property type="entry name" value="DEAD/DEAH_box_helicase_dom"/>
</dbReference>
<keyword evidence="6 12" id="KW-0067">ATP-binding</keyword>
<dbReference type="GO" id="GO:0009378">
    <property type="term" value="F:four-way junction helicase activity"/>
    <property type="evidence" value="ECO:0007669"/>
    <property type="project" value="TreeGrafter"/>
</dbReference>
<evidence type="ECO:0000256" key="10">
    <source>
        <dbReference type="ARBA" id="ARBA00034617"/>
    </source>
</evidence>
<evidence type="ECO:0000256" key="12">
    <source>
        <dbReference type="RuleBase" id="RU364117"/>
    </source>
</evidence>
<dbReference type="Proteomes" id="UP000035680">
    <property type="component" value="Unassembled WGS sequence"/>
</dbReference>
<dbReference type="STRING" id="75913.A0A0K0F160"/>
<evidence type="ECO:0000256" key="8">
    <source>
        <dbReference type="ARBA" id="ARBA00023235"/>
    </source>
</evidence>
<dbReference type="GO" id="GO:0005634">
    <property type="term" value="C:nucleus"/>
    <property type="evidence" value="ECO:0007669"/>
    <property type="project" value="UniProtKB-SubCell"/>
</dbReference>
<dbReference type="GO" id="GO:0005694">
    <property type="term" value="C:chromosome"/>
    <property type="evidence" value="ECO:0007669"/>
    <property type="project" value="TreeGrafter"/>
</dbReference>
<evidence type="ECO:0000259" key="14">
    <source>
        <dbReference type="PROSITE" id="PS51194"/>
    </source>
</evidence>
<name>A0A0K0F160_STRVS</name>
<dbReference type="GO" id="GO:0016787">
    <property type="term" value="F:hydrolase activity"/>
    <property type="evidence" value="ECO:0007669"/>
    <property type="project" value="UniProtKB-KW"/>
</dbReference>
<dbReference type="WBParaSite" id="SVE_0252800.1">
    <property type="protein sequence ID" value="SVE_0252800.1"/>
    <property type="gene ID" value="SVE_0252800"/>
</dbReference>
<keyword evidence="4 12" id="KW-0378">Hydrolase</keyword>
<keyword evidence="8" id="KW-0413">Isomerase</keyword>
<sequence length="535" mass="61651">MLNIEHDESLEKVPDAQKIIPKKSTDICIESNLRSIVHFPKIPLEAEIYPWLVDARRILKETFKKSDFLPSQLDAITAIMEGKDCLIIKSTGGGKSLCYQLPSLLKNGYCIVISPLLSLINDQIIKLNDLGIPSISINSIMPREEYKNVLHDLENQIINYKIIYITPEQYAYGRRLRKLIKKNSEDGMLSFIAIDEIHCLKDWGETYRETYKALRNLRNRVKCPVVGLTATANDDHIEYFKKNLILKKPVLLKNTVVRNNLSYQSVWKEKDSALQVSEIIKSRFFNQSGIVYCLSVKESEKLGEYLRINGISATFYHGKLDSDKRKEVLQDWLDEKIKVIVSTSAFGMGVDKQNVRFIIHHTMPSRIADFVQETGRAGRDGLPSICLTLFNIYDVTRRIKLNINKPDILEDIHKMVKLLYSNNCKRKAIAASFDETFNEEKCRRQCESCNCSIDDIHGGSKKLLNMILDDSKEILKNPDKNITQKKLSTALWKKRHHWSKDEIDMFLTSLIMEKNLTFKVNKNAESRQAYISIPR</sequence>
<dbReference type="SUPFAM" id="SSF52540">
    <property type="entry name" value="P-loop containing nucleoside triphosphate hydrolases"/>
    <property type="match status" value="1"/>
</dbReference>
<dbReference type="GO" id="GO:0005737">
    <property type="term" value="C:cytoplasm"/>
    <property type="evidence" value="ECO:0007669"/>
    <property type="project" value="TreeGrafter"/>
</dbReference>
<dbReference type="GO" id="GO:0000724">
    <property type="term" value="P:double-strand break repair via homologous recombination"/>
    <property type="evidence" value="ECO:0007669"/>
    <property type="project" value="TreeGrafter"/>
</dbReference>
<dbReference type="EC" id="5.6.2.4" evidence="12"/>
<dbReference type="NCBIfam" id="TIGR00614">
    <property type="entry name" value="recQ_fam"/>
    <property type="match status" value="1"/>
</dbReference>
<evidence type="ECO:0000256" key="7">
    <source>
        <dbReference type="ARBA" id="ARBA00023125"/>
    </source>
</evidence>
<protein>
    <recommendedName>
        <fullName evidence="12">ATP-dependent DNA helicase</fullName>
        <ecNumber evidence="12">5.6.2.4</ecNumber>
    </recommendedName>
</protein>
<keyword evidence="9 12" id="KW-0539">Nucleus</keyword>
<dbReference type="PROSITE" id="PS51194">
    <property type="entry name" value="HELICASE_CTER"/>
    <property type="match status" value="1"/>
</dbReference>
<dbReference type="GO" id="GO:0043138">
    <property type="term" value="F:3'-5' DNA helicase activity"/>
    <property type="evidence" value="ECO:0007669"/>
    <property type="project" value="UniProtKB-EC"/>
</dbReference>
<dbReference type="SMART" id="SM00490">
    <property type="entry name" value="HELICc"/>
    <property type="match status" value="1"/>
</dbReference>
<keyword evidence="15" id="KW-1185">Reference proteome</keyword>
<dbReference type="GO" id="GO:0003677">
    <property type="term" value="F:DNA binding"/>
    <property type="evidence" value="ECO:0007669"/>
    <property type="project" value="UniProtKB-KW"/>
</dbReference>
<keyword evidence="5 12" id="KW-0347">Helicase</keyword>
<dbReference type="Pfam" id="PF00271">
    <property type="entry name" value="Helicase_C"/>
    <property type="match status" value="1"/>
</dbReference>
<dbReference type="InterPro" id="IPR032284">
    <property type="entry name" value="RecQ_Zn-bd"/>
</dbReference>
<dbReference type="Pfam" id="PF00270">
    <property type="entry name" value="DEAD"/>
    <property type="match status" value="1"/>
</dbReference>
<evidence type="ECO:0000256" key="1">
    <source>
        <dbReference type="ARBA" id="ARBA00004123"/>
    </source>
</evidence>
<dbReference type="Gene3D" id="3.40.50.300">
    <property type="entry name" value="P-loop containing nucleotide triphosphate hydrolases"/>
    <property type="match status" value="2"/>
</dbReference>
<dbReference type="PANTHER" id="PTHR13710">
    <property type="entry name" value="DNA HELICASE RECQ FAMILY MEMBER"/>
    <property type="match status" value="1"/>
</dbReference>
<dbReference type="InterPro" id="IPR001650">
    <property type="entry name" value="Helicase_C-like"/>
</dbReference>
<reference evidence="15" key="1">
    <citation type="submission" date="2014-07" db="EMBL/GenBank/DDBJ databases">
        <authorList>
            <person name="Martin A.A"/>
            <person name="De Silva N."/>
        </authorList>
    </citation>
    <scope>NUCLEOTIDE SEQUENCE</scope>
</reference>
<evidence type="ECO:0000256" key="5">
    <source>
        <dbReference type="ARBA" id="ARBA00022806"/>
    </source>
</evidence>
<evidence type="ECO:0000256" key="9">
    <source>
        <dbReference type="ARBA" id="ARBA00023242"/>
    </source>
</evidence>